<gene>
    <name evidence="1" type="ORF">Catovirus_1_233</name>
</gene>
<dbReference type="InterPro" id="IPR032675">
    <property type="entry name" value="LRR_dom_sf"/>
</dbReference>
<dbReference type="EMBL" id="KY684083">
    <property type="protein sequence ID" value="ARF08183.1"/>
    <property type="molecule type" value="Genomic_DNA"/>
</dbReference>
<reference evidence="1" key="1">
    <citation type="journal article" date="2017" name="Science">
        <title>Giant viruses with an expanded complement of translation system components.</title>
        <authorList>
            <person name="Schulz F."/>
            <person name="Yutin N."/>
            <person name="Ivanova N.N."/>
            <person name="Ortega D.R."/>
            <person name="Lee T.K."/>
            <person name="Vierheilig J."/>
            <person name="Daims H."/>
            <person name="Horn M."/>
            <person name="Wagner M."/>
            <person name="Jensen G.J."/>
            <person name="Kyrpides N.C."/>
            <person name="Koonin E.V."/>
            <person name="Woyke T."/>
        </authorList>
    </citation>
    <scope>NUCLEOTIDE SEQUENCE</scope>
    <source>
        <strain evidence="1">CTV1</strain>
    </source>
</reference>
<dbReference type="SUPFAM" id="SSF52058">
    <property type="entry name" value="L domain-like"/>
    <property type="match status" value="1"/>
</dbReference>
<organism evidence="1">
    <name type="scientific">Catovirus CTV1</name>
    <dbReference type="NCBI Taxonomy" id="1977631"/>
    <lineage>
        <taxon>Viruses</taxon>
        <taxon>Varidnaviria</taxon>
        <taxon>Bamfordvirae</taxon>
        <taxon>Nucleocytoviricota</taxon>
        <taxon>Megaviricetes</taxon>
        <taxon>Imitervirales</taxon>
        <taxon>Mimiviridae</taxon>
        <taxon>Klosneuvirinae</taxon>
        <taxon>Catovirus</taxon>
    </lineage>
</organism>
<dbReference type="Gene3D" id="3.80.10.10">
    <property type="entry name" value="Ribonuclease Inhibitor"/>
    <property type="match status" value="1"/>
</dbReference>
<accession>A0A1V0S8Z6</accession>
<sequence>MHTDILQIVLSYLELPDQLKICKLNRNTYNSLKIYELIDYDYIDKLTQDIIEQKKFSELQILNAHDNKKIYDVNHLSNSLKKLNCGNNCGINQSGIRELRVIEDLSAFCNNKIKNVNHLINLTNLDCSGSCGIDQKGIENLTKIKSLNASNNPKINNVNHLANTIEELDCKFLCGIDDYGIKDLKNVIICSYGNFKIKKS</sequence>
<evidence type="ECO:0008006" key="2">
    <source>
        <dbReference type="Google" id="ProtNLM"/>
    </source>
</evidence>
<protein>
    <recommendedName>
        <fullName evidence="2">Leucine-rich repeat protein</fullName>
    </recommendedName>
</protein>
<proteinExistence type="predicted"/>
<name>A0A1V0S8Z6_9VIRU</name>
<evidence type="ECO:0000313" key="1">
    <source>
        <dbReference type="EMBL" id="ARF08183.1"/>
    </source>
</evidence>